<evidence type="ECO:0000313" key="2">
    <source>
        <dbReference type="Proteomes" id="UP000321857"/>
    </source>
</evidence>
<protein>
    <submittedName>
        <fullName evidence="1">TIR domain-containing protein</fullName>
    </submittedName>
</protein>
<dbReference type="OrthoDB" id="8435646at2"/>
<reference evidence="1 2" key="1">
    <citation type="submission" date="2019-07" db="EMBL/GenBank/DDBJ databases">
        <title>Sphingomonas AE3 Genome sequencing and assembly.</title>
        <authorList>
            <person name="Kim H."/>
        </authorList>
    </citation>
    <scope>NUCLEOTIDE SEQUENCE [LARGE SCALE GENOMIC DNA]</scope>
    <source>
        <strain evidence="1 2">AE3</strain>
    </source>
</reference>
<dbReference type="InterPro" id="IPR035897">
    <property type="entry name" value="Toll_tir_struct_dom_sf"/>
</dbReference>
<dbReference type="AlphaFoldDB" id="A0A516IT09"/>
<dbReference type="KEGG" id="sxa:FMM02_08660"/>
<dbReference type="Gene3D" id="1.25.40.10">
    <property type="entry name" value="Tetratricopeptide repeat domain"/>
    <property type="match status" value="1"/>
</dbReference>
<gene>
    <name evidence="1" type="ORF">FMM02_08660</name>
</gene>
<dbReference type="EMBL" id="CP041659">
    <property type="protein sequence ID" value="QDP20019.1"/>
    <property type="molecule type" value="Genomic_DNA"/>
</dbReference>
<sequence length="862" mass="96788">MKKGSGGVCVAAQVFLSLSYVDAEFVADVKKRLPFGLAHFYPESFENGEKIIHAMQKRVEASRLFVLFASPEGLTSAAVKYEMAEAEKKIAFDPAARLLIFPTAPEVTFKDLPKWMQDYWMGSAGYSSADIARYITTCLLAPNEGLATAATKVIGRGETLNRLESLSAELLHRKRVAPRVYILAGFSGIGRRTFASYFMRTSLAGEAALAFGPTIRLAAQADLIDLYRELRDAIDDNIAPEDLRNDQSAFGSLDLGAQVDEVARLLTHFSKLGQAVTFVSTSGFSEDSGEPKDWVRALIPRLPQDLTVFIVSNRQFPEEFIEELGIAVQMRVEELKDRDTKTLMIYTADRLRVEDLSVPDEMIKAIGGHPDVANAAVRLAKQKGMHALSNNPGYLYNVQRTILGEALEEEALSTTDRAILDTLCWVPALGGDIVQEIVCNVASISDDQFIDACQQLVMGCLVIAQGYSYSIASPIRQLYRRWYVTPPETLTVIATTLAAHWKEAEKSGKFREDLFEAFVYMHAFKGEKLPDELKGLLSPGTLEGVVSETYNRGKNEDDPELLERAVTWGSIAEDMEMSASVREEILGTVARAQIRLAQWDQAQHTLNRIKEANYQSYHFLQGHFYRRRGNFQKATDFLEVAAEGRKFKRSAVHELAITYSKRGRDDKLDALLHRHSHLIEDSAMFLDFSIGQKLKKDDLKEVFGMIRRLRAMGDDEGKADRREAQLLIREGRAREARVLLTKIIEESKTGHFHLRSLRSIAASKDKDFALAKRDIDFVRSLRGREHVAFRLEAEMHLEAGQPDKATASLKGVEPWYPEDWKLYARILEAKWEASSSLTDRSALKKEIDEIKARYGTSVSLDF</sequence>
<dbReference type="SUPFAM" id="SSF52200">
    <property type="entry name" value="Toll/Interleukin receptor TIR domain"/>
    <property type="match status" value="1"/>
</dbReference>
<proteinExistence type="predicted"/>
<dbReference type="InterPro" id="IPR011990">
    <property type="entry name" value="TPR-like_helical_dom_sf"/>
</dbReference>
<dbReference type="Gene3D" id="3.40.50.10140">
    <property type="entry name" value="Toll/interleukin-1 receptor homology (TIR) domain"/>
    <property type="match status" value="1"/>
</dbReference>
<dbReference type="Proteomes" id="UP000321857">
    <property type="component" value="Chromosome"/>
</dbReference>
<evidence type="ECO:0000313" key="1">
    <source>
        <dbReference type="EMBL" id="QDP20019.1"/>
    </source>
</evidence>
<name>A0A516IT09_9SPHN</name>
<accession>A0A516IT09</accession>
<dbReference type="SUPFAM" id="SSF48452">
    <property type="entry name" value="TPR-like"/>
    <property type="match status" value="2"/>
</dbReference>
<keyword evidence="2" id="KW-1185">Reference proteome</keyword>
<organism evidence="1 2">
    <name type="scientific">Sphingomonas xanthus</name>
    <dbReference type="NCBI Taxonomy" id="2594473"/>
    <lineage>
        <taxon>Bacteria</taxon>
        <taxon>Pseudomonadati</taxon>
        <taxon>Pseudomonadota</taxon>
        <taxon>Alphaproteobacteria</taxon>
        <taxon>Sphingomonadales</taxon>
        <taxon>Sphingomonadaceae</taxon>
        <taxon>Sphingomonas</taxon>
    </lineage>
</organism>